<dbReference type="GO" id="GO:0035091">
    <property type="term" value="F:phosphatidylinositol binding"/>
    <property type="evidence" value="ECO:0007669"/>
    <property type="project" value="InterPro"/>
</dbReference>
<dbReference type="FunCoup" id="K0KGN3">
    <property type="interactions" value="30"/>
</dbReference>
<feature type="domain" description="PX" evidence="2">
    <location>
        <begin position="213"/>
        <end position="421"/>
    </location>
</feature>
<dbReference type="InterPro" id="IPR047168">
    <property type="entry name" value="LEC1-like"/>
</dbReference>
<dbReference type="InterPro" id="IPR001683">
    <property type="entry name" value="PX_dom"/>
</dbReference>
<dbReference type="HOGENOM" id="CLU_007739_1_0_1"/>
<dbReference type="InParanoid" id="K0KGN3"/>
<comment type="caution">
    <text evidence="3">The sequence shown here is derived from an EMBL/GenBank/DDBJ whole genome shotgun (WGS) entry which is preliminary data.</text>
</comment>
<protein>
    <recommendedName>
        <fullName evidence="2">PX domain-containing protein</fullName>
    </recommendedName>
</protein>
<evidence type="ECO:0000313" key="3">
    <source>
        <dbReference type="EMBL" id="CCH40584.1"/>
    </source>
</evidence>
<feature type="region of interest" description="Disordered" evidence="1">
    <location>
        <begin position="283"/>
        <end position="311"/>
    </location>
</feature>
<dbReference type="Gene3D" id="3.30.1520.10">
    <property type="entry name" value="Phox-like domain"/>
    <property type="match status" value="1"/>
</dbReference>
<feature type="compositionally biased region" description="Acidic residues" evidence="1">
    <location>
        <begin position="908"/>
        <end position="921"/>
    </location>
</feature>
<dbReference type="Proteomes" id="UP000009328">
    <property type="component" value="Unassembled WGS sequence"/>
</dbReference>
<dbReference type="EMBL" id="CAIF01000001">
    <property type="protein sequence ID" value="CCH40584.1"/>
    <property type="molecule type" value="Genomic_DNA"/>
</dbReference>
<evidence type="ECO:0000259" key="2">
    <source>
        <dbReference type="PROSITE" id="PS50195"/>
    </source>
</evidence>
<dbReference type="Pfam" id="PF12828">
    <property type="entry name" value="PXB"/>
    <property type="match status" value="1"/>
</dbReference>
<feature type="compositionally biased region" description="Polar residues" evidence="1">
    <location>
        <begin position="370"/>
        <end position="381"/>
    </location>
</feature>
<dbReference type="InterPro" id="IPR024555">
    <property type="entry name" value="PX-associated"/>
</dbReference>
<gene>
    <name evidence="3" type="ORF">BN7_117</name>
</gene>
<dbReference type="PROSITE" id="PS50195">
    <property type="entry name" value="PX"/>
    <property type="match status" value="1"/>
</dbReference>
<feature type="compositionally biased region" description="Acidic residues" evidence="1">
    <location>
        <begin position="286"/>
        <end position="304"/>
    </location>
</feature>
<evidence type="ECO:0000313" key="4">
    <source>
        <dbReference type="Proteomes" id="UP000009328"/>
    </source>
</evidence>
<keyword evidence="4" id="KW-1185">Reference proteome</keyword>
<evidence type="ECO:0000256" key="1">
    <source>
        <dbReference type="SAM" id="MobiDB-lite"/>
    </source>
</evidence>
<dbReference type="Pfam" id="PF00787">
    <property type="entry name" value="PX"/>
    <property type="match status" value="1"/>
</dbReference>
<organism evidence="3 4">
    <name type="scientific">Wickerhamomyces ciferrii (strain ATCC 14091 / BCRC 22168 / CBS 111 / JCM 3599 / NBRC 0793 / NRRL Y-1031 F-60-10)</name>
    <name type="common">Yeast</name>
    <name type="synonym">Pichia ciferrii</name>
    <dbReference type="NCBI Taxonomy" id="1206466"/>
    <lineage>
        <taxon>Eukaryota</taxon>
        <taxon>Fungi</taxon>
        <taxon>Dikarya</taxon>
        <taxon>Ascomycota</taxon>
        <taxon>Saccharomycotina</taxon>
        <taxon>Saccharomycetes</taxon>
        <taxon>Phaffomycetales</taxon>
        <taxon>Wickerhamomycetaceae</taxon>
        <taxon>Wickerhamomyces</taxon>
    </lineage>
</organism>
<sequence>MDLTPTREHYLKRELLRLQLEKEFVQFNDALALRKFGSPFTQLDPNEYVVKKGDGDDGAAAGDVDAAGTAAASDFPLSRYFFNKFVLTMPFLSSKNQNQQLFWIKKVQVFYEHFMSLQLSESMDRDEETKRRKISLKLKRIILMFYNSGIGTPNESLYYQQDKFEMGQQENLSKNNKLEKLIFPSKETLQNHISNDVFINGINVNVAGVRLIKKSNKNFWSNLNITKNHEWVFEFIIKSKLELDESSTIIVARRYNDFKNLHHNLKKKYPGKILPNLPKKVKSEVEIGDVQEDDDEEEEEDEDDINSKKNDDEIRKSLTNLFKDLNINPSQDIESIDTSKPPKSPKSPKTPKFLPSKSLFKSPNKEKSNNTEPNSSPQNNKLPREKTRVSLRAYLRELLKDDEISHCDLIKEFLFKNQIFKLSKDEEIDLKIRENLDFLLLLNQIKFQSETFKKISLLKNQTLPLRLKLLEDENGLLDIFNEIKIKSHIYQLSPMLINFIDWCKINIAATIYQLFLGNDSSYEFYSQVKRFHKMLPYSIMINILKFTNPMMIMKTMLDLLMASPFGGKSLLQTLFFGILNDDLKNQQKIIDELELKLINYPNLIKRLKFFIYDVEDSNLLEEIKLESKQLNTDLLLTIIITPKLNDLIPIDDDSIGQVFESYKEYKKLKQTNKDDVLINHEKSELYSNLKSVFKLYIKNNDKNILKQIWSEPELTSILKDLLSMFYQPLINLFKNSHIEIAFKNFENFMNELILKIDQLNNDIYSMDTNKIVDEIMQVLNNHQDAFYQFLHNVYLNDSDGFFEQIINWLNDIINFLRNSKNLNTSTSDEKLNIEELLNNSQNKSEILMELDSIINSIKLQRSIYSKKLETKTQKQNDLIEKNWEKINNIEIFNTNDFGLNHDDILELDESDDEENSDEETEGTSAEDKKKFIPREEMKTEFIETLLPFFEKQLINIFKNDKNV</sequence>
<dbReference type="InterPro" id="IPR024554">
    <property type="entry name" value="LEC1-like_C"/>
</dbReference>
<name>K0KGN3_WICCF</name>
<feature type="region of interest" description="Disordered" evidence="1">
    <location>
        <begin position="908"/>
        <end position="932"/>
    </location>
</feature>
<dbReference type="SUPFAM" id="SSF64268">
    <property type="entry name" value="PX domain"/>
    <property type="match status" value="1"/>
</dbReference>
<accession>K0KGN3</accession>
<dbReference type="eggNOG" id="KOG2273">
    <property type="taxonomic scope" value="Eukaryota"/>
</dbReference>
<dbReference type="InterPro" id="IPR036871">
    <property type="entry name" value="PX_dom_sf"/>
</dbReference>
<reference evidence="3 4" key="1">
    <citation type="journal article" date="2012" name="Eukaryot. Cell">
        <title>Draft genome sequence of Wickerhamomyces ciferrii NRRL Y-1031 F-60-10.</title>
        <authorList>
            <person name="Schneider J."/>
            <person name="Andrea H."/>
            <person name="Blom J."/>
            <person name="Jaenicke S."/>
            <person name="Ruckert C."/>
            <person name="Schorsch C."/>
            <person name="Szczepanowski R."/>
            <person name="Farwick M."/>
            <person name="Goesmann A."/>
            <person name="Puhler A."/>
            <person name="Schaffer S."/>
            <person name="Tauch A."/>
            <person name="Kohler T."/>
            <person name="Brinkrolf K."/>
        </authorList>
    </citation>
    <scope>NUCLEOTIDE SEQUENCE [LARGE SCALE GENOMIC DNA]</scope>
    <source>
        <strain evidence="4">ATCC 14091 / BCRC 22168 / CBS 111 / JCM 3599 / NBRC 0793 / NRRL Y-1031 F-60-10</strain>
    </source>
</reference>
<feature type="region of interest" description="Disordered" evidence="1">
    <location>
        <begin position="330"/>
        <end position="386"/>
    </location>
</feature>
<dbReference type="PANTHER" id="PTHR47185">
    <property type="entry name" value="PX DOMAIN-CONTAINING PROTEIN YPR097W"/>
    <property type="match status" value="1"/>
</dbReference>
<dbReference type="CDD" id="cd06869">
    <property type="entry name" value="PX_UP2_fungi"/>
    <property type="match status" value="1"/>
</dbReference>
<dbReference type="AlphaFoldDB" id="K0KGN3"/>
<dbReference type="PANTHER" id="PTHR47185:SF1">
    <property type="entry name" value="PX DOMAIN-CONTAINING PROTEIN YPR097W"/>
    <property type="match status" value="1"/>
</dbReference>
<feature type="compositionally biased region" description="Low complexity" evidence="1">
    <location>
        <begin position="350"/>
        <end position="359"/>
    </location>
</feature>
<dbReference type="Pfam" id="PF12825">
    <property type="entry name" value="DUF3818"/>
    <property type="match status" value="1"/>
</dbReference>
<dbReference type="STRING" id="1206466.K0KGN3"/>
<proteinExistence type="predicted"/>
<dbReference type="SMART" id="SM00312">
    <property type="entry name" value="PX"/>
    <property type="match status" value="1"/>
</dbReference>